<evidence type="ECO:0000313" key="8">
    <source>
        <dbReference type="EMBL" id="MDO6408100.1"/>
    </source>
</evidence>
<feature type="domain" description="PTS EIIB type-2" evidence="6">
    <location>
        <begin position="410"/>
        <end position="500"/>
    </location>
</feature>
<keyword evidence="3" id="KW-0805">Transcription regulation</keyword>
<dbReference type="PROSITE" id="PS51099">
    <property type="entry name" value="PTS_EIIB_TYPE_2"/>
    <property type="match status" value="1"/>
</dbReference>
<gene>
    <name evidence="9" type="ORF">CTZ24_05355</name>
    <name evidence="8" type="ORF">Q3404_16100</name>
</gene>
<evidence type="ECO:0000256" key="2">
    <source>
        <dbReference type="ARBA" id="ARBA00022737"/>
    </source>
</evidence>
<evidence type="ECO:0000313" key="10">
    <source>
        <dbReference type="Proteomes" id="UP000424872"/>
    </source>
</evidence>
<keyword evidence="5" id="KW-0804">Transcription</keyword>
<dbReference type="RefSeq" id="WP_208725000.1">
    <property type="nucleotide sequence ID" value="NZ_CP024636.1"/>
</dbReference>
<protein>
    <submittedName>
        <fullName evidence="8">Transcription antiterminator</fullName>
    </submittedName>
</protein>
<evidence type="ECO:0000256" key="5">
    <source>
        <dbReference type="ARBA" id="ARBA00023163"/>
    </source>
</evidence>
<dbReference type="Pfam" id="PF00874">
    <property type="entry name" value="PRD"/>
    <property type="match status" value="2"/>
</dbReference>
<dbReference type="EMBL" id="CP024636">
    <property type="protein sequence ID" value="QGR05866.1"/>
    <property type="molecule type" value="Genomic_DNA"/>
</dbReference>
<reference evidence="9" key="2">
    <citation type="journal article" date="2020" name="Environ. Microbiol.">
        <title>The extreme plant-growth-promoting properties of Pantoea phytobeneficialis MSR2 revealed by functional and genomic analysis.</title>
        <authorList>
            <person name="Nascimento F.X."/>
            <person name="Hernandez A.G."/>
            <person name="Glick B.R."/>
            <person name="Rossi M.J."/>
        </authorList>
    </citation>
    <scope>NUCLEOTIDE SEQUENCE</scope>
    <source>
        <strain evidence="9">MSR2</strain>
    </source>
</reference>
<keyword evidence="11" id="KW-1185">Reference proteome</keyword>
<dbReference type="Proteomes" id="UP001171299">
    <property type="component" value="Unassembled WGS sequence"/>
</dbReference>
<dbReference type="Gene3D" id="3.40.50.2300">
    <property type="match status" value="1"/>
</dbReference>
<dbReference type="InterPro" id="IPR013011">
    <property type="entry name" value="PTS_EIIB_2"/>
</dbReference>
<keyword evidence="4" id="KW-0010">Activator</keyword>
<dbReference type="InterPro" id="IPR036634">
    <property type="entry name" value="PRD_sf"/>
</dbReference>
<organism evidence="9 10">
    <name type="scientific">Pantoea phytobeneficialis</name>
    <dbReference type="NCBI Taxonomy" id="2052056"/>
    <lineage>
        <taxon>Bacteria</taxon>
        <taxon>Pseudomonadati</taxon>
        <taxon>Pseudomonadota</taxon>
        <taxon>Gammaproteobacteria</taxon>
        <taxon>Enterobacterales</taxon>
        <taxon>Erwiniaceae</taxon>
        <taxon>Pantoea</taxon>
    </lineage>
</organism>
<dbReference type="GO" id="GO:0008982">
    <property type="term" value="F:protein-N(PI)-phosphohistidine-sugar phosphotransferase activity"/>
    <property type="evidence" value="ECO:0007669"/>
    <property type="project" value="InterPro"/>
</dbReference>
<feature type="domain" description="PRD" evidence="7">
    <location>
        <begin position="301"/>
        <end position="409"/>
    </location>
</feature>
<dbReference type="Gene3D" id="1.10.1790.10">
    <property type="entry name" value="PRD domain"/>
    <property type="match status" value="2"/>
</dbReference>
<reference evidence="8" key="3">
    <citation type="submission" date="2023-07" db="EMBL/GenBank/DDBJ databases">
        <title>The extreme plant-growth-promoting properties of Pantoea phytobeneficialis PF55 revealed by functional and genomic analysis.</title>
        <authorList>
            <person name="Nascimento F.X."/>
            <person name="Marcio R.J."/>
        </authorList>
    </citation>
    <scope>NUCLEOTIDE SEQUENCE</scope>
    <source>
        <strain evidence="8">PF55</strain>
    </source>
</reference>
<dbReference type="PROSITE" id="PS51372">
    <property type="entry name" value="PRD_2"/>
    <property type="match status" value="2"/>
</dbReference>
<dbReference type="InterPro" id="IPR036095">
    <property type="entry name" value="PTS_EIIB-like_sf"/>
</dbReference>
<accession>A0AAP9H3T8</accession>
<dbReference type="Proteomes" id="UP000424872">
    <property type="component" value="Chromosome"/>
</dbReference>
<keyword evidence="1" id="KW-0808">Transferase</keyword>
<evidence type="ECO:0000313" key="9">
    <source>
        <dbReference type="EMBL" id="QGR05866.1"/>
    </source>
</evidence>
<dbReference type="Pfam" id="PF05043">
    <property type="entry name" value="Mga"/>
    <property type="match status" value="1"/>
</dbReference>
<dbReference type="AlphaFoldDB" id="A0AAP9H3T8"/>
<dbReference type="KEGG" id="ppho:CTZ24_05355"/>
<dbReference type="SUPFAM" id="SSF63520">
    <property type="entry name" value="PTS-regulatory domain, PRD"/>
    <property type="match status" value="2"/>
</dbReference>
<evidence type="ECO:0000259" key="7">
    <source>
        <dbReference type="PROSITE" id="PS51372"/>
    </source>
</evidence>
<evidence type="ECO:0000313" key="11">
    <source>
        <dbReference type="Proteomes" id="UP001171299"/>
    </source>
</evidence>
<dbReference type="PANTHER" id="PTHR30185">
    <property type="entry name" value="CRYPTIC BETA-GLUCOSIDE BGL OPERON ANTITERMINATOR"/>
    <property type="match status" value="1"/>
</dbReference>
<dbReference type="InterPro" id="IPR011608">
    <property type="entry name" value="PRD"/>
</dbReference>
<evidence type="ECO:0000259" key="6">
    <source>
        <dbReference type="PROSITE" id="PS51099"/>
    </source>
</evidence>
<evidence type="ECO:0000256" key="4">
    <source>
        <dbReference type="ARBA" id="ARBA00023159"/>
    </source>
</evidence>
<dbReference type="SUPFAM" id="SSF52794">
    <property type="entry name" value="PTS system IIB component-like"/>
    <property type="match status" value="1"/>
</dbReference>
<name>A0AAP9H3T8_9GAMM</name>
<feature type="domain" description="PRD" evidence="7">
    <location>
        <begin position="190"/>
        <end position="294"/>
    </location>
</feature>
<dbReference type="InterPro" id="IPR036388">
    <property type="entry name" value="WH-like_DNA-bd_sf"/>
</dbReference>
<dbReference type="GO" id="GO:0006355">
    <property type="term" value="P:regulation of DNA-templated transcription"/>
    <property type="evidence" value="ECO:0007669"/>
    <property type="project" value="InterPro"/>
</dbReference>
<reference evidence="10" key="1">
    <citation type="submission" date="2017-11" db="EMBL/GenBank/DDBJ databases">
        <title>Genome sequence of Pantoea sp. MSR2.</title>
        <authorList>
            <person name="Nascimento F.X."/>
        </authorList>
    </citation>
    <scope>NUCLEOTIDE SEQUENCE [LARGE SCALE GENOMIC DNA]</scope>
    <source>
        <strain evidence="10">MSR2</strain>
    </source>
</reference>
<evidence type="ECO:0000256" key="3">
    <source>
        <dbReference type="ARBA" id="ARBA00023015"/>
    </source>
</evidence>
<dbReference type="InterPro" id="IPR050661">
    <property type="entry name" value="BglG_antiterminators"/>
</dbReference>
<keyword evidence="2" id="KW-0677">Repeat</keyword>
<dbReference type="PANTHER" id="PTHR30185:SF18">
    <property type="entry name" value="TRANSCRIPTIONAL REGULATOR MTLR"/>
    <property type="match status" value="1"/>
</dbReference>
<dbReference type="EMBL" id="JAUOOM010000016">
    <property type="protein sequence ID" value="MDO6408100.1"/>
    <property type="molecule type" value="Genomic_DNA"/>
</dbReference>
<dbReference type="CDD" id="cd05568">
    <property type="entry name" value="PTS_IIB_bgl_like"/>
    <property type="match status" value="1"/>
</dbReference>
<sequence>MTVLNKRQIELVNLLALENSWLPMTQVAQQLNISISTIRRDVEVINLYYLGNNKVISKPGLGLKLDVSSTLSVPHDTNDDAMLGILKSKRLISMTTDLLSDSPDPLSISALAEKYFISRSSIVEDLKKIEIWIEKFSLAIRKDHSGTFISGTDYNIRMALKEIITHSVLSNYQMTDSRIDRFSRVQLITEFGQENVANCMNLIALIEEELQGSISEPYYTNLFSHLLVTLRRNLHPGRNMAEQTVFIRYDNREWRIAENAILWLENEYQTRFPAIEVNYIYQYIISSGMHPVTVTETENNPHDCTAMEYAGLLVNRLSASLDIDFSRDSGLKKALASHIKPMLNRLVYGIVIHNPLLEEIRNEFNQVFTAVKQTAFAIHQEQHLALPSDDEIAWLTIYIQNALEKTKAKKRVILVCSSGIGTSQLLSSRINRAFPEWEIIDIVPGARLKQTLQSQHCDLIISTIRLDDIELPVAYVSALFSRNDIARVVECLGTDITRKEKCDAR</sequence>
<dbReference type="Gene3D" id="1.10.10.10">
    <property type="entry name" value="Winged helix-like DNA-binding domain superfamily/Winged helix DNA-binding domain"/>
    <property type="match status" value="2"/>
</dbReference>
<evidence type="ECO:0000256" key="1">
    <source>
        <dbReference type="ARBA" id="ARBA00022679"/>
    </source>
</evidence>
<proteinExistence type="predicted"/>
<dbReference type="GO" id="GO:0009401">
    <property type="term" value="P:phosphoenolpyruvate-dependent sugar phosphotransferase system"/>
    <property type="evidence" value="ECO:0007669"/>
    <property type="project" value="InterPro"/>
</dbReference>
<dbReference type="InterPro" id="IPR007737">
    <property type="entry name" value="Mga_HTH"/>
</dbReference>